<sequence>MVFIAVGVGFFYLITTTIGDIQKEDEVFQNSDYKKEHKYDQYITTDSIGEEILDVTLADSKMQIEAWNHSDIKQEFIDLFPDFDTMRTFVKNRVRGDVLVKKLTDQIKKVEDAFFSGTMNAEQAKRVLKQLK</sequence>
<name>A0A1W1E9L9_9ZZZZ</name>
<gene>
    <name evidence="1" type="ORF">MNB_SV-4-882</name>
</gene>
<accession>A0A1W1E9L9</accession>
<protein>
    <submittedName>
        <fullName evidence="1">Uncharacterized protein</fullName>
    </submittedName>
</protein>
<proteinExistence type="predicted"/>
<dbReference type="AlphaFoldDB" id="A0A1W1E9L9"/>
<reference evidence="1" key="1">
    <citation type="submission" date="2016-10" db="EMBL/GenBank/DDBJ databases">
        <authorList>
            <person name="de Groot N.N."/>
        </authorList>
    </citation>
    <scope>NUCLEOTIDE SEQUENCE</scope>
</reference>
<evidence type="ECO:0000313" key="1">
    <source>
        <dbReference type="EMBL" id="SFV90557.1"/>
    </source>
</evidence>
<dbReference type="EMBL" id="FPIB01000017">
    <property type="protein sequence ID" value="SFV90557.1"/>
    <property type="molecule type" value="Genomic_DNA"/>
</dbReference>
<organism evidence="1">
    <name type="scientific">hydrothermal vent metagenome</name>
    <dbReference type="NCBI Taxonomy" id="652676"/>
    <lineage>
        <taxon>unclassified sequences</taxon>
        <taxon>metagenomes</taxon>
        <taxon>ecological metagenomes</taxon>
    </lineage>
</organism>